<reference evidence="3 4" key="1">
    <citation type="submission" date="2016-03" db="EMBL/GenBank/DDBJ databases">
        <title>Choanephora cucurbitarum.</title>
        <authorList>
            <person name="Min B."/>
            <person name="Park H."/>
            <person name="Park J.-H."/>
            <person name="Shin H.-D."/>
            <person name="Choi I.-G."/>
        </authorList>
    </citation>
    <scope>NUCLEOTIDE SEQUENCE [LARGE SCALE GENOMIC DNA]</scope>
    <source>
        <strain evidence="3 4">KUS-F28377</strain>
    </source>
</reference>
<evidence type="ECO:0000313" key="4">
    <source>
        <dbReference type="Proteomes" id="UP000093000"/>
    </source>
</evidence>
<feature type="compositionally biased region" description="Basic residues" evidence="2">
    <location>
        <begin position="1"/>
        <end position="16"/>
    </location>
</feature>
<dbReference type="Pfam" id="PF03036">
    <property type="entry name" value="Perilipin"/>
    <property type="match status" value="1"/>
</dbReference>
<comment type="similarity">
    <text evidence="1">Belongs to the perilipin family.</text>
</comment>
<dbReference type="EMBL" id="LUGH01000085">
    <property type="protein sequence ID" value="OBZ89641.1"/>
    <property type="molecule type" value="Genomic_DNA"/>
</dbReference>
<evidence type="ECO:0000256" key="2">
    <source>
        <dbReference type="SAM" id="MobiDB-lite"/>
    </source>
</evidence>
<feature type="region of interest" description="Disordered" evidence="2">
    <location>
        <begin position="1"/>
        <end position="30"/>
    </location>
</feature>
<dbReference type="GO" id="GO:0005811">
    <property type="term" value="C:lipid droplet"/>
    <property type="evidence" value="ECO:0007669"/>
    <property type="project" value="TreeGrafter"/>
</dbReference>
<dbReference type="PANTHER" id="PTHR14024">
    <property type="entry name" value="PERILIPIN"/>
    <property type="match status" value="1"/>
</dbReference>
<dbReference type="GO" id="GO:0005829">
    <property type="term" value="C:cytosol"/>
    <property type="evidence" value="ECO:0007669"/>
    <property type="project" value="TreeGrafter"/>
</dbReference>
<evidence type="ECO:0000313" key="3">
    <source>
        <dbReference type="EMBL" id="OBZ89641.1"/>
    </source>
</evidence>
<dbReference type="OrthoDB" id="376826at2759"/>
<dbReference type="InterPro" id="IPR004279">
    <property type="entry name" value="Perilipin"/>
</dbReference>
<accession>A0A1C7NKI3</accession>
<keyword evidence="4" id="KW-1185">Reference proteome</keyword>
<evidence type="ECO:0000256" key="1">
    <source>
        <dbReference type="ARBA" id="ARBA00006311"/>
    </source>
</evidence>
<dbReference type="STRING" id="101091.A0A1C7NKI3"/>
<sequence>MSKKSNHPTRRQKKQRIMTEVKPNIPTSNPHEVLSREVEVPDTFVVEADQANKEIPHFSFFDRVLSIPLIRDGSSMVHHYANQNSIGRFALTKAETTLKMAASMASPYTEKYKPHLLKADQLGCQSLDMVQTRFPVVTQPPQKVYEDVKNQISYAASIPVTRTTSSLQQLINKYLPPVDEKERQEQKDLIHQVKDRLSHRLQHSKADLARLAETNQLLHETFQSIQKANTHLHDFLISVKGYKTTTQTKANQRIHELTTELIYRLDAAAAYVKDRQVMTNLPHPVLTVIDPLVTFASNEYAIVRTEVLKSDVPPLQKATNILQMTQGYVLPLIQKSIHGVEEQVRQYGVYATNNYKVVRDVKTTLDHFVKVKA</sequence>
<name>A0A1C7NKI3_9FUNG</name>
<dbReference type="InParanoid" id="A0A1C7NKI3"/>
<dbReference type="AlphaFoldDB" id="A0A1C7NKI3"/>
<proteinExistence type="inferred from homology"/>
<gene>
    <name evidence="3" type="primary">Lsd-1</name>
    <name evidence="3" type="ORF">A0J61_02307</name>
</gene>
<dbReference type="GO" id="GO:0010890">
    <property type="term" value="P:positive regulation of triglyceride storage"/>
    <property type="evidence" value="ECO:0007669"/>
    <property type="project" value="TreeGrafter"/>
</dbReference>
<protein>
    <submittedName>
        <fullName evidence="3">Lipid storage droplets surface-binding protein 1</fullName>
    </submittedName>
</protein>
<comment type="caution">
    <text evidence="3">The sequence shown here is derived from an EMBL/GenBank/DDBJ whole genome shotgun (WGS) entry which is preliminary data.</text>
</comment>
<dbReference type="GO" id="GO:0019915">
    <property type="term" value="P:lipid storage"/>
    <property type="evidence" value="ECO:0007669"/>
    <property type="project" value="TreeGrafter"/>
</dbReference>
<dbReference type="Proteomes" id="UP000093000">
    <property type="component" value="Unassembled WGS sequence"/>
</dbReference>
<dbReference type="PANTHER" id="PTHR14024:SF49">
    <property type="entry name" value="LIPID STORAGE DROPLETS SURFACE-BINDING PROTEIN 1"/>
    <property type="match status" value="1"/>
</dbReference>
<organism evidence="3 4">
    <name type="scientific">Choanephora cucurbitarum</name>
    <dbReference type="NCBI Taxonomy" id="101091"/>
    <lineage>
        <taxon>Eukaryota</taxon>
        <taxon>Fungi</taxon>
        <taxon>Fungi incertae sedis</taxon>
        <taxon>Mucoromycota</taxon>
        <taxon>Mucoromycotina</taxon>
        <taxon>Mucoromycetes</taxon>
        <taxon>Mucorales</taxon>
        <taxon>Mucorineae</taxon>
        <taxon>Choanephoraceae</taxon>
        <taxon>Choanephoroideae</taxon>
        <taxon>Choanephora</taxon>
    </lineage>
</organism>